<dbReference type="SUPFAM" id="SSF140931">
    <property type="entry name" value="Fic-like"/>
    <property type="match status" value="1"/>
</dbReference>
<evidence type="ECO:0008006" key="8">
    <source>
        <dbReference type="Google" id="ProtNLM"/>
    </source>
</evidence>
<dbReference type="SUPFAM" id="SSF47413">
    <property type="entry name" value="lambda repressor-like DNA-binding domains"/>
    <property type="match status" value="1"/>
</dbReference>
<dbReference type="PANTHER" id="PTHR13504">
    <property type="entry name" value="FIDO DOMAIN-CONTAINING PROTEIN DDB_G0283145"/>
    <property type="match status" value="1"/>
</dbReference>
<protein>
    <recommendedName>
        <fullName evidence="8">Cell filamentation protein Fic</fullName>
    </recommendedName>
</protein>
<dbReference type="EMBL" id="PFAT01000031">
    <property type="protein sequence ID" value="PIR92284.1"/>
    <property type="molecule type" value="Genomic_DNA"/>
</dbReference>
<reference evidence="7" key="1">
    <citation type="submission" date="2017-09" db="EMBL/GenBank/DDBJ databases">
        <title>Depth-based differentiation of microbial function through sediment-hosted aquifers and enrichment of novel symbionts in the deep terrestrial subsurface.</title>
        <authorList>
            <person name="Probst A.J."/>
            <person name="Ladd B."/>
            <person name="Jarett J.K."/>
            <person name="Geller-Mcgrath D.E."/>
            <person name="Sieber C.M.K."/>
            <person name="Emerson J.B."/>
            <person name="Anantharaman K."/>
            <person name="Thomas B.C."/>
            <person name="Malmstrom R."/>
            <person name="Stieglmeier M."/>
            <person name="Klingl A."/>
            <person name="Woyke T."/>
            <person name="Ryan C.M."/>
            <person name="Banfield J.F."/>
        </authorList>
    </citation>
    <scope>NUCLEOTIDE SEQUENCE [LARGE SCALE GENOMIC DNA]</scope>
</reference>
<evidence type="ECO:0000256" key="3">
    <source>
        <dbReference type="PIRSR" id="PIRSR640198-3"/>
    </source>
</evidence>
<feature type="domain" description="HTH cro/C1-type" evidence="4">
    <location>
        <begin position="15"/>
        <end position="60"/>
    </location>
</feature>
<feature type="active site" evidence="1">
    <location>
        <position position="236"/>
    </location>
</feature>
<dbReference type="Proteomes" id="UP000228510">
    <property type="component" value="Unassembled WGS sequence"/>
</dbReference>
<feature type="domain" description="Fido" evidence="5">
    <location>
        <begin position="160"/>
        <end position="294"/>
    </location>
</feature>
<dbReference type="InterPro" id="IPR010982">
    <property type="entry name" value="Lambda_DNA-bd_dom_sf"/>
</dbReference>
<dbReference type="CDD" id="cd00093">
    <property type="entry name" value="HTH_XRE"/>
    <property type="match status" value="1"/>
</dbReference>
<dbReference type="GO" id="GO:0005524">
    <property type="term" value="F:ATP binding"/>
    <property type="evidence" value="ECO:0007669"/>
    <property type="project" value="UniProtKB-KW"/>
</dbReference>
<keyword evidence="2" id="KW-0067">ATP-binding</keyword>
<accession>A0A2H0UZM3</accession>
<dbReference type="GO" id="GO:0003677">
    <property type="term" value="F:DNA binding"/>
    <property type="evidence" value="ECO:0007669"/>
    <property type="project" value="InterPro"/>
</dbReference>
<organism evidence="6 7">
    <name type="scientific">Candidatus Falkowbacteria bacterium CG10_big_fil_rev_8_21_14_0_10_44_15</name>
    <dbReference type="NCBI Taxonomy" id="1974569"/>
    <lineage>
        <taxon>Bacteria</taxon>
        <taxon>Candidatus Falkowiibacteriota</taxon>
    </lineage>
</organism>
<dbReference type="Pfam" id="PF02661">
    <property type="entry name" value="Fic"/>
    <property type="match status" value="1"/>
</dbReference>
<evidence type="ECO:0000259" key="4">
    <source>
        <dbReference type="PROSITE" id="PS50943"/>
    </source>
</evidence>
<evidence type="ECO:0000313" key="7">
    <source>
        <dbReference type="Proteomes" id="UP000228510"/>
    </source>
</evidence>
<comment type="caution">
    <text evidence="6">The sequence shown here is derived from an EMBL/GenBank/DDBJ whole genome shotgun (WGS) entry which is preliminary data.</text>
</comment>
<dbReference type="PROSITE" id="PS50943">
    <property type="entry name" value="HTH_CROC1"/>
    <property type="match status" value="1"/>
</dbReference>
<evidence type="ECO:0000256" key="1">
    <source>
        <dbReference type="PIRSR" id="PIRSR640198-1"/>
    </source>
</evidence>
<dbReference type="SMART" id="SM00530">
    <property type="entry name" value="HTH_XRE"/>
    <property type="match status" value="1"/>
</dbReference>
<feature type="site" description="Important for autoinhibition of adenylyltransferase activity" evidence="3">
    <location>
        <position position="111"/>
    </location>
</feature>
<dbReference type="Pfam" id="PF01381">
    <property type="entry name" value="HTH_3"/>
    <property type="match status" value="1"/>
</dbReference>
<keyword evidence="2" id="KW-0547">Nucleotide-binding</keyword>
<dbReference type="InterPro" id="IPR040198">
    <property type="entry name" value="Fido_containing"/>
</dbReference>
<dbReference type="AlphaFoldDB" id="A0A2H0UZM3"/>
<dbReference type="InterPro" id="IPR036597">
    <property type="entry name" value="Fido-like_dom_sf"/>
</dbReference>
<feature type="binding site" evidence="2">
    <location>
        <begin position="240"/>
        <end position="247"/>
    </location>
    <ligand>
        <name>ATP</name>
        <dbReference type="ChEBI" id="CHEBI:30616"/>
    </ligand>
</feature>
<name>A0A2H0UZM3_9BACT</name>
<dbReference type="PANTHER" id="PTHR13504:SF38">
    <property type="entry name" value="FIDO DOMAIN-CONTAINING PROTEIN"/>
    <property type="match status" value="1"/>
</dbReference>
<dbReference type="PROSITE" id="PS51459">
    <property type="entry name" value="FIDO"/>
    <property type="match status" value="1"/>
</dbReference>
<evidence type="ECO:0000256" key="2">
    <source>
        <dbReference type="PIRSR" id="PIRSR640198-2"/>
    </source>
</evidence>
<dbReference type="InterPro" id="IPR001387">
    <property type="entry name" value="Cro/C1-type_HTH"/>
</dbReference>
<evidence type="ECO:0000313" key="6">
    <source>
        <dbReference type="EMBL" id="PIR92284.1"/>
    </source>
</evidence>
<dbReference type="InterPro" id="IPR003812">
    <property type="entry name" value="Fido"/>
</dbReference>
<evidence type="ECO:0000259" key="5">
    <source>
        <dbReference type="PROSITE" id="PS51459"/>
    </source>
</evidence>
<proteinExistence type="predicted"/>
<dbReference type="Gene3D" id="1.10.260.40">
    <property type="entry name" value="lambda repressor-like DNA-binding domains"/>
    <property type="match status" value="1"/>
</dbReference>
<dbReference type="Gene3D" id="1.10.3290.10">
    <property type="entry name" value="Fido-like domain"/>
    <property type="match status" value="1"/>
</dbReference>
<sequence>MIISEKLTIIKTLSGLTQESLAKELRVSFATLNSWINGKSQPQASKAARIDSALSKYAGIPAAQKETDLTKKIIIFAKAKKYKNILQFILKRADIYDQLILSLTYNTNRIEGSTFTEDETAAVIFRNETIPNKNVIEHLEVKNHQAAVKYLFERLQTGGIDEDLILKLHGILMNGIRDDAGFYRRHGVRIVGANVPTANYLKVPELMTEIVREMNFKHSDIIAHAAAIHSKFEQVHPFADGNGRIGRLLLAAMLLSHNLPPAVIEIKKKKFYLSYLRKSQLMNESAPLEDFVCDAILYGFKIIDFPFL</sequence>
<gene>
    <name evidence="6" type="ORF">COU01_02575</name>
</gene>